<organism evidence="1 2">
    <name type="scientific">Austropuccinia psidii MF-1</name>
    <dbReference type="NCBI Taxonomy" id="1389203"/>
    <lineage>
        <taxon>Eukaryota</taxon>
        <taxon>Fungi</taxon>
        <taxon>Dikarya</taxon>
        <taxon>Basidiomycota</taxon>
        <taxon>Pucciniomycotina</taxon>
        <taxon>Pucciniomycetes</taxon>
        <taxon>Pucciniales</taxon>
        <taxon>Sphaerophragmiaceae</taxon>
        <taxon>Austropuccinia</taxon>
    </lineage>
</organism>
<dbReference type="Gene3D" id="2.40.70.10">
    <property type="entry name" value="Acid Proteases"/>
    <property type="match status" value="1"/>
</dbReference>
<protein>
    <recommendedName>
        <fullName evidence="3">Peptidase A2 domain-containing protein</fullName>
    </recommendedName>
</protein>
<dbReference type="Pfam" id="PF08284">
    <property type="entry name" value="RVP_2"/>
    <property type="match status" value="1"/>
</dbReference>
<dbReference type="PANTHER" id="PTHR15503">
    <property type="entry name" value="LDOC1 RELATED"/>
    <property type="match status" value="1"/>
</dbReference>
<evidence type="ECO:0000313" key="1">
    <source>
        <dbReference type="EMBL" id="MBW0548408.1"/>
    </source>
</evidence>
<dbReference type="Gene3D" id="3.10.10.10">
    <property type="entry name" value="HIV Type 1 Reverse Transcriptase, subunit A, domain 1"/>
    <property type="match status" value="1"/>
</dbReference>
<comment type="caution">
    <text evidence="1">The sequence shown here is derived from an EMBL/GenBank/DDBJ whole genome shotgun (WGS) entry which is preliminary data.</text>
</comment>
<keyword evidence="2" id="KW-1185">Reference proteome</keyword>
<dbReference type="AlphaFoldDB" id="A0A9Q3IQZ2"/>
<evidence type="ECO:0008006" key="3">
    <source>
        <dbReference type="Google" id="ProtNLM"/>
    </source>
</evidence>
<dbReference type="PANTHER" id="PTHR15503:SF22">
    <property type="entry name" value="TRANSPOSON TY3-I GAG POLYPROTEIN"/>
    <property type="match status" value="1"/>
</dbReference>
<dbReference type="InterPro" id="IPR021109">
    <property type="entry name" value="Peptidase_aspartic_dom_sf"/>
</dbReference>
<evidence type="ECO:0000313" key="2">
    <source>
        <dbReference type="Proteomes" id="UP000765509"/>
    </source>
</evidence>
<name>A0A9Q3IQZ2_9BASI</name>
<dbReference type="SUPFAM" id="SSF56672">
    <property type="entry name" value="DNA/RNA polymerases"/>
    <property type="match status" value="1"/>
</dbReference>
<sequence>MRANNNQQRPPPQQLAAIYFIKYFENYAEEPIQEWELLANLALQEVWEQIGDNNDEESALTISSMSFKYNDPTHLRLEFSINNDGNICHSTALLDTGTLGSFINKSFVNKYSLIFSLCSSPSRVQSYNVQQFYSIQHIWLGSLTLKDVYNTPYTLALQANVTKLAKIDIILRMPWIQASNAWIGGRGLSMRIGNLAFSNTIVKRSGMPFDSSCSLDTSVVNADSTTQQALPPLEKLPLFLHLFKYVFSDFSNSFFPPLCHGFDCSIKLKPNIVQPFGCIYQLSNPEHSKLQYYIKDLLSKGFIQVSSCPAAAPIFFVKSEGKAERPCVDYQELNSMTI</sequence>
<proteinExistence type="predicted"/>
<dbReference type="EMBL" id="AVOT02053625">
    <property type="protein sequence ID" value="MBW0548408.1"/>
    <property type="molecule type" value="Genomic_DNA"/>
</dbReference>
<dbReference type="InterPro" id="IPR043502">
    <property type="entry name" value="DNA/RNA_pol_sf"/>
</dbReference>
<dbReference type="OrthoDB" id="3262920at2759"/>
<dbReference type="CDD" id="cd00303">
    <property type="entry name" value="retropepsin_like"/>
    <property type="match status" value="1"/>
</dbReference>
<accession>A0A9Q3IQZ2</accession>
<reference evidence="1" key="1">
    <citation type="submission" date="2021-03" db="EMBL/GenBank/DDBJ databases">
        <title>Draft genome sequence of rust myrtle Austropuccinia psidii MF-1, a brazilian biotype.</title>
        <authorList>
            <person name="Quecine M.C."/>
            <person name="Pachon D.M.R."/>
            <person name="Bonatelli M.L."/>
            <person name="Correr F.H."/>
            <person name="Franceschini L.M."/>
            <person name="Leite T.F."/>
            <person name="Margarido G.R.A."/>
            <person name="Almeida C.A."/>
            <person name="Ferrarezi J.A."/>
            <person name="Labate C.A."/>
        </authorList>
    </citation>
    <scope>NUCLEOTIDE SEQUENCE</scope>
    <source>
        <strain evidence="1">MF-1</strain>
    </source>
</reference>
<dbReference type="Proteomes" id="UP000765509">
    <property type="component" value="Unassembled WGS sequence"/>
</dbReference>
<dbReference type="InterPro" id="IPR032567">
    <property type="entry name" value="RTL1-rel"/>
</dbReference>
<gene>
    <name evidence="1" type="ORF">O181_088123</name>
</gene>